<sequence>MNGSKKIYLGIGLVALLMIFIYWLMPKDTANASSQIESTSASAIIATSPRQQNQLSENTTPFGSVSQHDTQVNCQLQLNAANHLIVNEQTRNCFEYFLTQYGEKSLTQIDQDIKNYFTQSLPQPARDQAQDLWQRYLKYREELGNLKEPAIAKTDIAYYRAVFTSRQMLRQRFFSATEIAGLFGSEDIYNQYTLERMAILNNSKLSEIEKAKQLKALFDQLPQDWKANLEQLSKLDDLKQLTTSIKKNGGSAQELHDMRTNLVGHDATARLEQLDVERSNWKSNVTQYLDERQTILNSNMSDTAKQSAISALRSKNFTAPQDQIRVQAFESAKDQGQSLPFSE</sequence>
<comment type="caution">
    <text evidence="17">The sequence shown here is derived from an EMBL/GenBank/DDBJ whole genome shotgun (WGS) entry which is preliminary data.</text>
</comment>
<keyword evidence="11 16" id="KW-0472">Membrane</keyword>
<accession>A0ABU0UWC3</accession>
<dbReference type="HAMAP" id="MF_00790">
    <property type="entry name" value="Lipase_chap"/>
    <property type="match status" value="1"/>
</dbReference>
<evidence type="ECO:0000256" key="15">
    <source>
        <dbReference type="ARBA" id="ARBA00033028"/>
    </source>
</evidence>
<dbReference type="Proteomes" id="UP001233360">
    <property type="component" value="Unassembled WGS sequence"/>
</dbReference>
<evidence type="ECO:0000256" key="14">
    <source>
        <dbReference type="ARBA" id="ARBA00031542"/>
    </source>
</evidence>
<comment type="function">
    <text evidence="1 16">May be involved in the folding of the extracellular lipase during its passage through the periplasm.</text>
</comment>
<protein>
    <recommendedName>
        <fullName evidence="4 16">Lipase chaperone</fullName>
    </recommendedName>
    <alternativeName>
        <fullName evidence="16">Lipase activator protein</fullName>
    </alternativeName>
    <alternativeName>
        <fullName evidence="15 16">Lipase foldase</fullName>
    </alternativeName>
    <alternativeName>
        <fullName evidence="13 16">Lipase helper protein</fullName>
    </alternativeName>
    <alternativeName>
        <fullName evidence="14 16">Lipase modulator</fullName>
    </alternativeName>
</protein>
<dbReference type="Pfam" id="PF03280">
    <property type="entry name" value="Lipase_chap"/>
    <property type="match status" value="1"/>
</dbReference>
<keyword evidence="8 16" id="KW-0442">Lipid degradation</keyword>
<evidence type="ECO:0000256" key="3">
    <source>
        <dbReference type="ARBA" id="ARBA00010358"/>
    </source>
</evidence>
<evidence type="ECO:0000256" key="10">
    <source>
        <dbReference type="ARBA" id="ARBA00023098"/>
    </source>
</evidence>
<keyword evidence="18" id="KW-1185">Reference proteome</keyword>
<evidence type="ECO:0000256" key="1">
    <source>
        <dbReference type="ARBA" id="ARBA00003280"/>
    </source>
</evidence>
<organism evidence="17 18">
    <name type="scientific">Acinetobacter baylyi</name>
    <dbReference type="NCBI Taxonomy" id="202950"/>
    <lineage>
        <taxon>Bacteria</taxon>
        <taxon>Pseudomonadati</taxon>
        <taxon>Pseudomonadota</taxon>
        <taxon>Gammaproteobacteria</taxon>
        <taxon>Moraxellales</taxon>
        <taxon>Moraxellaceae</taxon>
        <taxon>Acinetobacter</taxon>
    </lineage>
</organism>
<dbReference type="EMBL" id="JAUTBK010000002">
    <property type="protein sequence ID" value="MDQ1208860.1"/>
    <property type="molecule type" value="Genomic_DNA"/>
</dbReference>
<evidence type="ECO:0000256" key="2">
    <source>
        <dbReference type="ARBA" id="ARBA00004383"/>
    </source>
</evidence>
<evidence type="ECO:0000256" key="16">
    <source>
        <dbReference type="HAMAP-Rule" id="MF_00790"/>
    </source>
</evidence>
<keyword evidence="5 16" id="KW-1003">Cell membrane</keyword>
<comment type="similarity">
    <text evidence="3 16">Belongs to the lipase chaperone family.</text>
</comment>
<evidence type="ECO:0000256" key="13">
    <source>
        <dbReference type="ARBA" id="ARBA00030948"/>
    </source>
</evidence>
<dbReference type="InterPro" id="IPR004961">
    <property type="entry name" value="Lipase_chaperone"/>
</dbReference>
<gene>
    <name evidence="16" type="primary">lifO</name>
    <name evidence="17" type="ORF">QE380_001783</name>
</gene>
<dbReference type="SUPFAM" id="SSF158855">
    <property type="entry name" value="Lipase chaperone-like"/>
    <property type="match status" value="1"/>
</dbReference>
<keyword evidence="10 16" id="KW-0443">Lipid metabolism</keyword>
<evidence type="ECO:0000256" key="9">
    <source>
        <dbReference type="ARBA" id="ARBA00022989"/>
    </source>
</evidence>
<keyword evidence="6 16" id="KW-0997">Cell inner membrane</keyword>
<evidence type="ECO:0000256" key="7">
    <source>
        <dbReference type="ARBA" id="ARBA00022692"/>
    </source>
</evidence>
<keyword evidence="12 16" id="KW-0143">Chaperone</keyword>
<evidence type="ECO:0000313" key="17">
    <source>
        <dbReference type="EMBL" id="MDQ1208860.1"/>
    </source>
</evidence>
<comment type="subcellular location">
    <subcellularLocation>
        <location evidence="2">Cell inner membrane</location>
        <topology evidence="2">Single-pass membrane protein</topology>
        <orientation evidence="2">Periplasmic side</orientation>
    </subcellularLocation>
</comment>
<evidence type="ECO:0000256" key="5">
    <source>
        <dbReference type="ARBA" id="ARBA00022475"/>
    </source>
</evidence>
<dbReference type="RefSeq" id="WP_307003359.1">
    <property type="nucleotide sequence ID" value="NZ_JAUTBK010000002.1"/>
</dbReference>
<keyword evidence="7 16" id="KW-0812">Transmembrane</keyword>
<keyword evidence="9 16" id="KW-1133">Transmembrane helix</keyword>
<evidence type="ECO:0000313" key="18">
    <source>
        <dbReference type="Proteomes" id="UP001233360"/>
    </source>
</evidence>
<evidence type="ECO:0000256" key="4">
    <source>
        <dbReference type="ARBA" id="ARBA00019692"/>
    </source>
</evidence>
<evidence type="ECO:0000256" key="11">
    <source>
        <dbReference type="ARBA" id="ARBA00023136"/>
    </source>
</evidence>
<name>A0ABU0UWC3_ACIBI</name>
<evidence type="ECO:0000256" key="12">
    <source>
        <dbReference type="ARBA" id="ARBA00023186"/>
    </source>
</evidence>
<reference evidence="17 18" key="1">
    <citation type="submission" date="2023-07" db="EMBL/GenBank/DDBJ databases">
        <title>Functional and genomic diversity of the sorghum phyllosphere microbiome.</title>
        <authorList>
            <person name="Shade A."/>
        </authorList>
    </citation>
    <scope>NUCLEOTIDE SEQUENCE [LARGE SCALE GENOMIC DNA]</scope>
    <source>
        <strain evidence="17 18">SORGH_AS_0887</strain>
    </source>
</reference>
<evidence type="ECO:0000256" key="8">
    <source>
        <dbReference type="ARBA" id="ARBA00022963"/>
    </source>
</evidence>
<proteinExistence type="inferred from homology"/>
<evidence type="ECO:0000256" key="6">
    <source>
        <dbReference type="ARBA" id="ARBA00022519"/>
    </source>
</evidence>
<feature type="transmembrane region" description="Helical" evidence="16">
    <location>
        <begin position="7"/>
        <end position="25"/>
    </location>
</feature>
<dbReference type="NCBIfam" id="NF002336">
    <property type="entry name" value="PRK01294.1-4"/>
    <property type="match status" value="1"/>
</dbReference>